<feature type="region of interest" description="Disordered" evidence="2">
    <location>
        <begin position="239"/>
        <end position="258"/>
    </location>
</feature>
<feature type="region of interest" description="Disordered" evidence="2">
    <location>
        <begin position="319"/>
        <end position="379"/>
    </location>
</feature>
<evidence type="ECO:0000256" key="3">
    <source>
        <dbReference type="SAM" id="SignalP"/>
    </source>
</evidence>
<evidence type="ECO:0000313" key="4">
    <source>
        <dbReference type="EMBL" id="RZF36727.1"/>
    </source>
</evidence>
<dbReference type="PROSITE" id="PS51155">
    <property type="entry name" value="CHIT_BIND_RR_2"/>
    <property type="match status" value="1"/>
</dbReference>
<keyword evidence="5" id="KW-1185">Reference proteome</keyword>
<sequence length="379" mass="41087">MFQEYLLLSGFLILAAIAQNPLVDRTGQYIFTFPSSGSNYYVKTPEEMLFPTVTEISQHQKIGFAPPGTTTDEEGAVDQAAISAPPRRKPGFLSNRPFLNRLPPVPPPPKPPPPPPPPPVPSKFVRPTPPQGFIMGSPPIDLPPPPPPPPPPQLLTHSKKPDKGPNSRRPPPPPPPPRKPSKPSSAPAPEYGPPTNQDIIIQQMLQPEYVFPSDQSKAPPNELSPPVPVSGYAILPASSKARLSQKTSETPETDDTIFDTVGEYYFSYETPEGSKRAEQGSHPKYEDGIRSLLVKGSYSYTSPEGRPIQSKLCQGYGDTIVASNPFDDSPQPLPPHHAPPPHMLGPPPPHMRPHMSPQQHHPQLGGGGGCHSHHAPSVR</sequence>
<evidence type="ECO:0000256" key="2">
    <source>
        <dbReference type="SAM" id="MobiDB-lite"/>
    </source>
</evidence>
<dbReference type="Proteomes" id="UP000291343">
    <property type="component" value="Unassembled WGS sequence"/>
</dbReference>
<dbReference type="InParanoid" id="A0A482WT26"/>
<comment type="caution">
    <text evidence="4">The sequence shown here is derived from an EMBL/GenBank/DDBJ whole genome shotgun (WGS) entry which is preliminary data.</text>
</comment>
<feature type="region of interest" description="Disordered" evidence="2">
    <location>
        <begin position="82"/>
        <end position="232"/>
    </location>
</feature>
<feature type="compositionally biased region" description="Pro residues" evidence="2">
    <location>
        <begin position="140"/>
        <end position="153"/>
    </location>
</feature>
<evidence type="ECO:0000256" key="1">
    <source>
        <dbReference type="PROSITE-ProRule" id="PRU00497"/>
    </source>
</evidence>
<feature type="compositionally biased region" description="Low complexity" evidence="2">
    <location>
        <begin position="354"/>
        <end position="363"/>
    </location>
</feature>
<reference evidence="4 5" key="1">
    <citation type="journal article" date="2017" name="Gigascience">
        <title>Genome sequence of the small brown planthopper, Laodelphax striatellus.</title>
        <authorList>
            <person name="Zhu J."/>
            <person name="Jiang F."/>
            <person name="Wang X."/>
            <person name="Yang P."/>
            <person name="Bao Y."/>
            <person name="Zhao W."/>
            <person name="Wang W."/>
            <person name="Lu H."/>
            <person name="Wang Q."/>
            <person name="Cui N."/>
            <person name="Li J."/>
            <person name="Chen X."/>
            <person name="Luo L."/>
            <person name="Yu J."/>
            <person name="Kang L."/>
            <person name="Cui F."/>
        </authorList>
    </citation>
    <scope>NUCLEOTIDE SEQUENCE [LARGE SCALE GENOMIC DNA]</scope>
    <source>
        <strain evidence="4">Lst14</strain>
    </source>
</reference>
<feature type="compositionally biased region" description="Pro residues" evidence="2">
    <location>
        <begin position="103"/>
        <end position="121"/>
    </location>
</feature>
<feature type="compositionally biased region" description="Polar residues" evidence="2">
    <location>
        <begin position="241"/>
        <end position="250"/>
    </location>
</feature>
<keyword evidence="1" id="KW-0193">Cuticle</keyword>
<protein>
    <submittedName>
        <fullName evidence="4">Uncharacterized protein</fullName>
    </submittedName>
</protein>
<accession>A0A482WT26</accession>
<organism evidence="4 5">
    <name type="scientific">Laodelphax striatellus</name>
    <name type="common">Small brown planthopper</name>
    <name type="synonym">Delphax striatella</name>
    <dbReference type="NCBI Taxonomy" id="195883"/>
    <lineage>
        <taxon>Eukaryota</taxon>
        <taxon>Metazoa</taxon>
        <taxon>Ecdysozoa</taxon>
        <taxon>Arthropoda</taxon>
        <taxon>Hexapoda</taxon>
        <taxon>Insecta</taxon>
        <taxon>Pterygota</taxon>
        <taxon>Neoptera</taxon>
        <taxon>Paraneoptera</taxon>
        <taxon>Hemiptera</taxon>
        <taxon>Auchenorrhyncha</taxon>
        <taxon>Fulgoroidea</taxon>
        <taxon>Delphacidae</taxon>
        <taxon>Criomorphinae</taxon>
        <taxon>Laodelphax</taxon>
    </lineage>
</organism>
<feature type="chain" id="PRO_5019790656" evidence="3">
    <location>
        <begin position="19"/>
        <end position="379"/>
    </location>
</feature>
<evidence type="ECO:0000313" key="5">
    <source>
        <dbReference type="Proteomes" id="UP000291343"/>
    </source>
</evidence>
<dbReference type="GO" id="GO:0042302">
    <property type="term" value="F:structural constituent of cuticle"/>
    <property type="evidence" value="ECO:0007669"/>
    <property type="project" value="UniProtKB-UniRule"/>
</dbReference>
<proteinExistence type="predicted"/>
<dbReference type="InterPro" id="IPR000618">
    <property type="entry name" value="Insect_cuticle"/>
</dbReference>
<dbReference type="Pfam" id="PF00379">
    <property type="entry name" value="Chitin_bind_4"/>
    <property type="match status" value="1"/>
</dbReference>
<feature type="compositionally biased region" description="Pro residues" evidence="2">
    <location>
        <begin position="168"/>
        <end position="178"/>
    </location>
</feature>
<feature type="compositionally biased region" description="Polar residues" evidence="2">
    <location>
        <begin position="194"/>
        <end position="205"/>
    </location>
</feature>
<feature type="compositionally biased region" description="Pro residues" evidence="2">
    <location>
        <begin position="331"/>
        <end position="350"/>
    </location>
</feature>
<gene>
    <name evidence="4" type="ORF">LSTR_LSTR005040</name>
</gene>
<name>A0A482WT26_LAOST</name>
<dbReference type="EMBL" id="QKKF02025899">
    <property type="protein sequence ID" value="RZF36727.1"/>
    <property type="molecule type" value="Genomic_DNA"/>
</dbReference>
<keyword evidence="3" id="KW-0732">Signal</keyword>
<feature type="signal peptide" evidence="3">
    <location>
        <begin position="1"/>
        <end position="18"/>
    </location>
</feature>
<dbReference type="AlphaFoldDB" id="A0A482WT26"/>
<dbReference type="OrthoDB" id="6761795at2759"/>